<dbReference type="RefSeq" id="WP_096325693.1">
    <property type="nucleotide sequence ID" value="NZ_NETK01000001.1"/>
</dbReference>
<reference evidence="3" key="2">
    <citation type="submission" date="2016-10" db="EMBL/GenBank/DDBJ databases">
        <authorList>
            <person name="Varghese N."/>
            <person name="Submissions S."/>
        </authorList>
    </citation>
    <scope>NUCLEOTIDE SEQUENCE [LARGE SCALE GENOMIC DNA]</scope>
    <source>
        <strain evidence="3">ATCC 25963</strain>
    </source>
</reference>
<gene>
    <name evidence="1" type="ORF">SAMN02745121_08060</name>
    <name evidence="2" type="ORF">SAMN02745121_08585</name>
</gene>
<keyword evidence="3" id="KW-1185">Reference proteome</keyword>
<name>A0A1I2HQE5_9BACT</name>
<sequence length="68" mass="8037">MSRKRNDLKEERGAVVLAPQPVKRGSFALLVPDDMKWEVRGVSGGYRIDFRPMTPQERARRLREWRQL</sequence>
<evidence type="ECO:0000313" key="2">
    <source>
        <dbReference type="EMBL" id="SFF39649.1"/>
    </source>
</evidence>
<organism evidence="1 3">
    <name type="scientific">Nannocystis exedens</name>
    <dbReference type="NCBI Taxonomy" id="54"/>
    <lineage>
        <taxon>Bacteria</taxon>
        <taxon>Pseudomonadati</taxon>
        <taxon>Myxococcota</taxon>
        <taxon>Polyangia</taxon>
        <taxon>Nannocystales</taxon>
        <taxon>Nannocystaceae</taxon>
        <taxon>Nannocystis</taxon>
    </lineage>
</organism>
<evidence type="ECO:0000313" key="1">
    <source>
        <dbReference type="EMBL" id="SFF30956.1"/>
    </source>
</evidence>
<dbReference type="Proteomes" id="UP000199400">
    <property type="component" value="Unassembled WGS sequence"/>
</dbReference>
<evidence type="ECO:0000313" key="3">
    <source>
        <dbReference type="Proteomes" id="UP000199400"/>
    </source>
</evidence>
<dbReference type="EMBL" id="FOMX01000045">
    <property type="protein sequence ID" value="SFF30956.1"/>
    <property type="molecule type" value="Genomic_DNA"/>
</dbReference>
<protein>
    <submittedName>
        <fullName evidence="1">Uncharacterized protein</fullName>
    </submittedName>
</protein>
<proteinExistence type="predicted"/>
<reference evidence="1" key="1">
    <citation type="submission" date="2016-10" db="EMBL/GenBank/DDBJ databases">
        <authorList>
            <person name="de Groot N.N."/>
        </authorList>
    </citation>
    <scope>NUCLEOTIDE SEQUENCE [LARGE SCALE GENOMIC DNA]</scope>
    <source>
        <strain evidence="1">ATCC 25963</strain>
    </source>
</reference>
<accession>A0A1I2HQE5</accession>
<dbReference type="AlphaFoldDB" id="A0A1I2HQE5"/>
<dbReference type="EMBL" id="FOMX01000061">
    <property type="protein sequence ID" value="SFF39649.1"/>
    <property type="molecule type" value="Genomic_DNA"/>
</dbReference>